<feature type="transmembrane region" description="Helical" evidence="8">
    <location>
        <begin position="201"/>
        <end position="222"/>
    </location>
</feature>
<protein>
    <submittedName>
        <fullName evidence="10">Cation transporter</fullName>
    </submittedName>
</protein>
<comment type="similarity">
    <text evidence="2">Belongs to the cation diffusion facilitator (CDF) transporter (TC 2.A.4) family.</text>
</comment>
<evidence type="ECO:0000256" key="1">
    <source>
        <dbReference type="ARBA" id="ARBA00004141"/>
    </source>
</evidence>
<name>A0A4R5KW00_9MICC</name>
<comment type="caution">
    <text evidence="10">The sequence shown here is derived from an EMBL/GenBank/DDBJ whole genome shotgun (WGS) entry which is preliminary data.</text>
</comment>
<keyword evidence="5 8" id="KW-1133">Transmembrane helix</keyword>
<keyword evidence="6 8" id="KW-0472">Membrane</keyword>
<dbReference type="InterPro" id="IPR050291">
    <property type="entry name" value="CDF_Transporter"/>
</dbReference>
<gene>
    <name evidence="10" type="ORF">E1809_06115</name>
</gene>
<feature type="transmembrane region" description="Helical" evidence="8">
    <location>
        <begin position="267"/>
        <end position="284"/>
    </location>
</feature>
<evidence type="ECO:0000313" key="10">
    <source>
        <dbReference type="EMBL" id="TDF99140.1"/>
    </source>
</evidence>
<evidence type="ECO:0000259" key="9">
    <source>
        <dbReference type="Pfam" id="PF01545"/>
    </source>
</evidence>
<dbReference type="GO" id="GO:0015086">
    <property type="term" value="F:cadmium ion transmembrane transporter activity"/>
    <property type="evidence" value="ECO:0007669"/>
    <property type="project" value="TreeGrafter"/>
</dbReference>
<evidence type="ECO:0000256" key="5">
    <source>
        <dbReference type="ARBA" id="ARBA00022989"/>
    </source>
</evidence>
<dbReference type="InterPro" id="IPR002524">
    <property type="entry name" value="Cation_efflux"/>
</dbReference>
<dbReference type="AlphaFoldDB" id="A0A4R5KW00"/>
<dbReference type="Pfam" id="PF01545">
    <property type="entry name" value="Cation_efflux"/>
    <property type="match status" value="1"/>
</dbReference>
<keyword evidence="3" id="KW-0813">Transport</keyword>
<dbReference type="Proteomes" id="UP000295511">
    <property type="component" value="Unassembled WGS sequence"/>
</dbReference>
<evidence type="ECO:0000256" key="3">
    <source>
        <dbReference type="ARBA" id="ARBA00022448"/>
    </source>
</evidence>
<feature type="compositionally biased region" description="Basic and acidic residues" evidence="7">
    <location>
        <begin position="54"/>
        <end position="63"/>
    </location>
</feature>
<dbReference type="SUPFAM" id="SSF161111">
    <property type="entry name" value="Cation efflux protein transmembrane domain-like"/>
    <property type="match status" value="1"/>
</dbReference>
<evidence type="ECO:0000256" key="2">
    <source>
        <dbReference type="ARBA" id="ARBA00008114"/>
    </source>
</evidence>
<keyword evidence="4 8" id="KW-0812">Transmembrane</keyword>
<dbReference type="GO" id="GO:0015341">
    <property type="term" value="F:zinc efflux antiporter activity"/>
    <property type="evidence" value="ECO:0007669"/>
    <property type="project" value="TreeGrafter"/>
</dbReference>
<keyword evidence="11" id="KW-1185">Reference proteome</keyword>
<dbReference type="GO" id="GO:0015093">
    <property type="term" value="F:ferrous iron transmembrane transporter activity"/>
    <property type="evidence" value="ECO:0007669"/>
    <property type="project" value="TreeGrafter"/>
</dbReference>
<evidence type="ECO:0000256" key="8">
    <source>
        <dbReference type="SAM" id="Phobius"/>
    </source>
</evidence>
<feature type="transmembrane region" description="Helical" evidence="8">
    <location>
        <begin position="101"/>
        <end position="124"/>
    </location>
</feature>
<reference evidence="10 11" key="1">
    <citation type="submission" date="2019-03" db="EMBL/GenBank/DDBJ databases">
        <title>Whole genome sequence of Arthrobacter sp JH1-1.</title>
        <authorList>
            <person name="Trinh H.N."/>
        </authorList>
    </citation>
    <scope>NUCLEOTIDE SEQUENCE [LARGE SCALE GENOMIC DNA]</scope>
    <source>
        <strain evidence="10 11">JH1-1</strain>
    </source>
</reference>
<dbReference type="PANTHER" id="PTHR43840:SF15">
    <property type="entry name" value="MITOCHONDRIAL METAL TRANSPORTER 1-RELATED"/>
    <property type="match status" value="1"/>
</dbReference>
<dbReference type="EMBL" id="SMRU01000005">
    <property type="protein sequence ID" value="TDF99140.1"/>
    <property type="molecule type" value="Genomic_DNA"/>
</dbReference>
<dbReference type="Gene3D" id="1.20.1510.10">
    <property type="entry name" value="Cation efflux protein transmembrane domain"/>
    <property type="match status" value="1"/>
</dbReference>
<organism evidence="10 11">
    <name type="scientific">Arthrobacter terricola</name>
    <dbReference type="NCBI Taxonomy" id="2547396"/>
    <lineage>
        <taxon>Bacteria</taxon>
        <taxon>Bacillati</taxon>
        <taxon>Actinomycetota</taxon>
        <taxon>Actinomycetes</taxon>
        <taxon>Micrococcales</taxon>
        <taxon>Micrococcaceae</taxon>
        <taxon>Arthrobacter</taxon>
    </lineage>
</organism>
<feature type="compositionally biased region" description="Basic and acidic residues" evidence="7">
    <location>
        <begin position="20"/>
        <end position="45"/>
    </location>
</feature>
<feature type="transmembrane region" description="Helical" evidence="8">
    <location>
        <begin position="243"/>
        <end position="261"/>
    </location>
</feature>
<evidence type="ECO:0000256" key="4">
    <source>
        <dbReference type="ARBA" id="ARBA00022692"/>
    </source>
</evidence>
<accession>A0A4R5KW00</accession>
<dbReference type="GO" id="GO:0005886">
    <property type="term" value="C:plasma membrane"/>
    <property type="evidence" value="ECO:0007669"/>
    <property type="project" value="TreeGrafter"/>
</dbReference>
<feature type="domain" description="Cation efflux protein transmembrane" evidence="9">
    <location>
        <begin position="99"/>
        <end position="292"/>
    </location>
</feature>
<feature type="transmembrane region" description="Helical" evidence="8">
    <location>
        <begin position="130"/>
        <end position="148"/>
    </location>
</feature>
<evidence type="ECO:0000256" key="7">
    <source>
        <dbReference type="SAM" id="MobiDB-lite"/>
    </source>
</evidence>
<dbReference type="GO" id="GO:0006882">
    <property type="term" value="P:intracellular zinc ion homeostasis"/>
    <property type="evidence" value="ECO:0007669"/>
    <property type="project" value="TreeGrafter"/>
</dbReference>
<proteinExistence type="inferred from homology"/>
<feature type="region of interest" description="Disordered" evidence="7">
    <location>
        <begin position="20"/>
        <end position="63"/>
    </location>
</feature>
<comment type="subcellular location">
    <subcellularLocation>
        <location evidence="1">Membrane</location>
        <topology evidence="1">Multi-pass membrane protein</topology>
    </subcellularLocation>
</comment>
<sequence length="371" mass="39784">MKHAGEDTEGHVVNTHAHDHEHDHVHDHGHDDHNHEHAHDHDGHSHGHHHHDHDHHGHDHEHPGGLRGFLHGLFVPHSHDAADSVDEAMESSAQGIRALKISLAVLAVTSLLQLAVFLFSGSVALLADTIHNFSDALTAVPLWVAFVLSRRAATRTYNYGFGRAEDLAGLFIVAMVALSAVVAAVESVIRIFQPQPLANLGWVLAAGLIGFAGNEIVAVYRIRVGKEIGSAALVADGVHARTDGFTSLAVVVGVIGVWLGFPLADPIIGILISITIFVLLWGTVRDIGRRLLDGVDPSLVERTEAVIAPVAPAGSTARLRWAGHRLHVEVAAPADPSWTMTEFAGMTRSVEEAVRTGIRNVGTVLVVARQP</sequence>
<dbReference type="InterPro" id="IPR058533">
    <property type="entry name" value="Cation_efflux_TM"/>
</dbReference>
<evidence type="ECO:0000256" key="6">
    <source>
        <dbReference type="ARBA" id="ARBA00023136"/>
    </source>
</evidence>
<dbReference type="OrthoDB" id="9813655at2"/>
<evidence type="ECO:0000313" key="11">
    <source>
        <dbReference type="Proteomes" id="UP000295511"/>
    </source>
</evidence>
<dbReference type="InterPro" id="IPR027469">
    <property type="entry name" value="Cation_efflux_TMD_sf"/>
</dbReference>
<feature type="transmembrane region" description="Helical" evidence="8">
    <location>
        <begin position="168"/>
        <end position="189"/>
    </location>
</feature>
<dbReference type="PANTHER" id="PTHR43840">
    <property type="entry name" value="MITOCHONDRIAL METAL TRANSPORTER 1-RELATED"/>
    <property type="match status" value="1"/>
</dbReference>
<dbReference type="NCBIfam" id="TIGR01297">
    <property type="entry name" value="CDF"/>
    <property type="match status" value="1"/>
</dbReference>
<dbReference type="FunFam" id="1.20.1510.10:FF:000006">
    <property type="entry name" value="Divalent cation efflux transporter"/>
    <property type="match status" value="1"/>
</dbReference>